<reference evidence="2" key="1">
    <citation type="journal article" date="2023" name="Mol. Biol. Evol.">
        <title>Third-Generation Sequencing Reveals the Adaptive Role of the Epigenome in Three Deep-Sea Polychaetes.</title>
        <authorList>
            <person name="Perez M."/>
            <person name="Aroh O."/>
            <person name="Sun Y."/>
            <person name="Lan Y."/>
            <person name="Juniper S.K."/>
            <person name="Young C.R."/>
            <person name="Angers B."/>
            <person name="Qian P.Y."/>
        </authorList>
    </citation>
    <scope>NUCLEOTIDE SEQUENCE</scope>
    <source>
        <strain evidence="2">P08H-3</strain>
    </source>
</reference>
<comment type="caution">
    <text evidence="2">The sequence shown here is derived from an EMBL/GenBank/DDBJ whole genome shotgun (WGS) entry which is preliminary data.</text>
</comment>
<proteinExistence type="predicted"/>
<dbReference type="EMBL" id="JAODUP010002237">
    <property type="protein sequence ID" value="KAK2138903.1"/>
    <property type="molecule type" value="Genomic_DNA"/>
</dbReference>
<name>A0AAD9IQV5_9ANNE</name>
<organism evidence="2 3">
    <name type="scientific">Paralvinella palmiformis</name>
    <dbReference type="NCBI Taxonomy" id="53620"/>
    <lineage>
        <taxon>Eukaryota</taxon>
        <taxon>Metazoa</taxon>
        <taxon>Spiralia</taxon>
        <taxon>Lophotrochozoa</taxon>
        <taxon>Annelida</taxon>
        <taxon>Polychaeta</taxon>
        <taxon>Sedentaria</taxon>
        <taxon>Canalipalpata</taxon>
        <taxon>Terebellida</taxon>
        <taxon>Terebelliformia</taxon>
        <taxon>Alvinellidae</taxon>
        <taxon>Paralvinella</taxon>
    </lineage>
</organism>
<protein>
    <submittedName>
        <fullName evidence="2">Uncharacterized protein</fullName>
    </submittedName>
</protein>
<sequence length="91" mass="10094">MKNVGGKGERWMPHGQAHTSSTSHFKPVKTSKLHQTPPHSDATMLNKDPDMPTTVPQDYIADVSFPPAHAASRILKEQSSDAKKLRECNFL</sequence>
<gene>
    <name evidence="2" type="ORF">LSH36_2237g00003</name>
</gene>
<feature type="region of interest" description="Disordered" evidence="1">
    <location>
        <begin position="1"/>
        <end position="56"/>
    </location>
</feature>
<accession>A0AAD9IQV5</accession>
<keyword evidence="3" id="KW-1185">Reference proteome</keyword>
<dbReference type="Proteomes" id="UP001208570">
    <property type="component" value="Unassembled WGS sequence"/>
</dbReference>
<evidence type="ECO:0000313" key="3">
    <source>
        <dbReference type="Proteomes" id="UP001208570"/>
    </source>
</evidence>
<evidence type="ECO:0000256" key="1">
    <source>
        <dbReference type="SAM" id="MobiDB-lite"/>
    </source>
</evidence>
<evidence type="ECO:0000313" key="2">
    <source>
        <dbReference type="EMBL" id="KAK2138903.1"/>
    </source>
</evidence>
<dbReference type="AlphaFoldDB" id="A0AAD9IQV5"/>